<dbReference type="AlphaFoldDB" id="A0A8J2VNB2"/>
<proteinExistence type="predicted"/>
<name>A0A8J2VNB2_9RHOB</name>
<dbReference type="EMBL" id="BMCP01000001">
    <property type="protein sequence ID" value="GGE32246.1"/>
    <property type="molecule type" value="Genomic_DNA"/>
</dbReference>
<dbReference type="Pfam" id="PF13439">
    <property type="entry name" value="Glyco_transf_4"/>
    <property type="match status" value="1"/>
</dbReference>
<dbReference type="Proteomes" id="UP000602745">
    <property type="component" value="Unassembled WGS sequence"/>
</dbReference>
<evidence type="ECO:0000256" key="1">
    <source>
        <dbReference type="ARBA" id="ARBA00022679"/>
    </source>
</evidence>
<dbReference type="Pfam" id="PF00534">
    <property type="entry name" value="Glycos_transf_1"/>
    <property type="match status" value="1"/>
</dbReference>
<gene>
    <name evidence="4" type="ORF">GCM10007276_06840</name>
</gene>
<evidence type="ECO:0000313" key="4">
    <source>
        <dbReference type="EMBL" id="GGE32246.1"/>
    </source>
</evidence>
<comment type="caution">
    <text evidence="4">The sequence shown here is derived from an EMBL/GenBank/DDBJ whole genome shotgun (WGS) entry which is preliminary data.</text>
</comment>
<dbReference type="GO" id="GO:0016757">
    <property type="term" value="F:glycosyltransferase activity"/>
    <property type="evidence" value="ECO:0007669"/>
    <property type="project" value="InterPro"/>
</dbReference>
<protein>
    <submittedName>
        <fullName evidence="4">Glycosyl transferase</fullName>
    </submittedName>
</protein>
<evidence type="ECO:0000313" key="5">
    <source>
        <dbReference type="Proteomes" id="UP000602745"/>
    </source>
</evidence>
<accession>A0A8J2VNB2</accession>
<feature type="domain" description="Glycosyl transferase family 1" evidence="2">
    <location>
        <begin position="259"/>
        <end position="354"/>
    </location>
</feature>
<dbReference type="CDD" id="cd03801">
    <property type="entry name" value="GT4_PimA-like"/>
    <property type="match status" value="1"/>
</dbReference>
<keyword evidence="1 4" id="KW-0808">Transferase</keyword>
<dbReference type="PANTHER" id="PTHR46401:SF2">
    <property type="entry name" value="GLYCOSYLTRANSFERASE WBBK-RELATED"/>
    <property type="match status" value="1"/>
</dbReference>
<dbReference type="InterPro" id="IPR028098">
    <property type="entry name" value="Glyco_trans_4-like_N"/>
</dbReference>
<reference evidence="4" key="2">
    <citation type="submission" date="2020-09" db="EMBL/GenBank/DDBJ databases">
        <authorList>
            <person name="Sun Q."/>
            <person name="Sedlacek I."/>
        </authorList>
    </citation>
    <scope>NUCLEOTIDE SEQUENCE</scope>
    <source>
        <strain evidence="4">CCM 7684</strain>
    </source>
</reference>
<dbReference type="RefSeq" id="WP_229729160.1">
    <property type="nucleotide sequence ID" value="NZ_BMCP01000001.1"/>
</dbReference>
<sequence length="386" mass="41662">MMTAVPPAFPIKGRLRQDLGTGARPERVLMTLDAIGGVWRYAMDLGTGLKQAGVEVVFAGFGPLPSPGHAEEARTIGTLVWLKAPLDWMVTGAAELTDVPHLLQGLIEDHDIDLVHLNLPSQGYRLQASVPVVVVSHSCVVTWFKAVRQSDLPDYWSWQKACNRAGFDTADAVVAPSQAHADLLSACYGVINNLTVIPNAVREPASPAAKKEIVFAAARWWDDSKNGLVLDQAASKSLWPVVMAGPTVGPNGQAISLAHAHSPGEIASEEVRQRVASAGIFVSPSIYEPFGLAALEAARAEAALVLADIPTYRELWRDVALFADPRDPDSFASAINTLVADPERRQALGRSARARSQRFSTEAQTRSYLDLYRHVMSHSPQLATAI</sequence>
<dbReference type="PANTHER" id="PTHR46401">
    <property type="entry name" value="GLYCOSYLTRANSFERASE WBBK-RELATED"/>
    <property type="match status" value="1"/>
</dbReference>
<dbReference type="GO" id="GO:0009103">
    <property type="term" value="P:lipopolysaccharide biosynthetic process"/>
    <property type="evidence" value="ECO:0007669"/>
    <property type="project" value="TreeGrafter"/>
</dbReference>
<evidence type="ECO:0000259" key="3">
    <source>
        <dbReference type="Pfam" id="PF13439"/>
    </source>
</evidence>
<evidence type="ECO:0000259" key="2">
    <source>
        <dbReference type="Pfam" id="PF00534"/>
    </source>
</evidence>
<dbReference type="Gene3D" id="3.40.50.2000">
    <property type="entry name" value="Glycogen Phosphorylase B"/>
    <property type="match status" value="2"/>
</dbReference>
<feature type="domain" description="Glycosyltransferase subfamily 4-like N-terminal" evidence="3">
    <location>
        <begin position="35"/>
        <end position="201"/>
    </location>
</feature>
<keyword evidence="5" id="KW-1185">Reference proteome</keyword>
<reference evidence="4" key="1">
    <citation type="journal article" date="2014" name="Int. J. Syst. Evol. Microbiol.">
        <title>Complete genome sequence of Corynebacterium casei LMG S-19264T (=DSM 44701T), isolated from a smear-ripened cheese.</title>
        <authorList>
            <consortium name="US DOE Joint Genome Institute (JGI-PGF)"/>
            <person name="Walter F."/>
            <person name="Albersmeier A."/>
            <person name="Kalinowski J."/>
            <person name="Ruckert C."/>
        </authorList>
    </citation>
    <scope>NUCLEOTIDE SEQUENCE</scope>
    <source>
        <strain evidence="4">CCM 7684</strain>
    </source>
</reference>
<dbReference type="InterPro" id="IPR001296">
    <property type="entry name" value="Glyco_trans_1"/>
</dbReference>
<organism evidence="4 5">
    <name type="scientific">Agaricicola taiwanensis</name>
    <dbReference type="NCBI Taxonomy" id="591372"/>
    <lineage>
        <taxon>Bacteria</taxon>
        <taxon>Pseudomonadati</taxon>
        <taxon>Pseudomonadota</taxon>
        <taxon>Alphaproteobacteria</taxon>
        <taxon>Rhodobacterales</taxon>
        <taxon>Paracoccaceae</taxon>
        <taxon>Agaricicola</taxon>
    </lineage>
</organism>
<dbReference type="SUPFAM" id="SSF53756">
    <property type="entry name" value="UDP-Glycosyltransferase/glycogen phosphorylase"/>
    <property type="match status" value="1"/>
</dbReference>